<sequence length="454" mass="50160">MPGRHALYPSTWAEQGVHVVWAPYLMLQDATPRVREHRCVRTTPCHKTGERTEYDSTYIRSSCAAEGVRMRGQQGPIVKVSSSTIDHRMYAPNPRDTVVVLASRNRAFMRTSVYLSDIKWPAFEGRVLCEVPYLHLGPINGFSNWIFQQPEGASMETKARECEEGDGKTSQISNGPHATGENSSGLAAAASGDGDEYERGLRVTTPATRSCSDSGSSELPGGQLKCQLPSPSNKTRRRARAAAQLQWQRDTMPATCPTPVAPYSRDATETFNSGTDIHKLMGAGRSDVDTEIHKLMIALKNLHQRRVASELEPIRKSVCPDYEPFDAASSAAIDNTIVVARNEHNIRGIACSRSHSIGRVDIDNRAFSRGRPSAELLQKIRSTKSTEAVAVSGGYGVWAAYYTCERSYRLAHCEEKRYASQLSTLKKLFPFRNLNLPHGRLPNDAAQVESILLP</sequence>
<feature type="compositionally biased region" description="Low complexity" evidence="1">
    <location>
        <begin position="183"/>
        <end position="192"/>
    </location>
</feature>
<feature type="compositionally biased region" description="Polar residues" evidence="1">
    <location>
        <begin position="205"/>
        <end position="217"/>
    </location>
</feature>
<protein>
    <submittedName>
        <fullName evidence="2">Uncharacterized protein</fullName>
    </submittedName>
</protein>
<evidence type="ECO:0000313" key="3">
    <source>
        <dbReference type="Proteomes" id="UP000800036"/>
    </source>
</evidence>
<dbReference type="AlphaFoldDB" id="A0A6A5UHQ2"/>
<proteinExistence type="predicted"/>
<dbReference type="Proteomes" id="UP000800036">
    <property type="component" value="Unassembled WGS sequence"/>
</dbReference>
<evidence type="ECO:0000256" key="1">
    <source>
        <dbReference type="SAM" id="MobiDB-lite"/>
    </source>
</evidence>
<feature type="compositionally biased region" description="Basic and acidic residues" evidence="1">
    <location>
        <begin position="157"/>
        <end position="167"/>
    </location>
</feature>
<accession>A0A6A5UHQ2</accession>
<feature type="region of interest" description="Disordered" evidence="1">
    <location>
        <begin position="155"/>
        <end position="239"/>
    </location>
</feature>
<gene>
    <name evidence="2" type="ORF">BU23DRAFT_575482</name>
</gene>
<keyword evidence="3" id="KW-1185">Reference proteome</keyword>
<feature type="compositionally biased region" description="Polar residues" evidence="1">
    <location>
        <begin position="168"/>
        <end position="182"/>
    </location>
</feature>
<organism evidence="2 3">
    <name type="scientific">Bimuria novae-zelandiae CBS 107.79</name>
    <dbReference type="NCBI Taxonomy" id="1447943"/>
    <lineage>
        <taxon>Eukaryota</taxon>
        <taxon>Fungi</taxon>
        <taxon>Dikarya</taxon>
        <taxon>Ascomycota</taxon>
        <taxon>Pezizomycotina</taxon>
        <taxon>Dothideomycetes</taxon>
        <taxon>Pleosporomycetidae</taxon>
        <taxon>Pleosporales</taxon>
        <taxon>Massarineae</taxon>
        <taxon>Didymosphaeriaceae</taxon>
        <taxon>Bimuria</taxon>
    </lineage>
</organism>
<dbReference type="EMBL" id="ML976778">
    <property type="protein sequence ID" value="KAF1964743.1"/>
    <property type="molecule type" value="Genomic_DNA"/>
</dbReference>
<evidence type="ECO:0000313" key="2">
    <source>
        <dbReference type="EMBL" id="KAF1964743.1"/>
    </source>
</evidence>
<name>A0A6A5UHQ2_9PLEO</name>
<reference evidence="2" key="1">
    <citation type="journal article" date="2020" name="Stud. Mycol.">
        <title>101 Dothideomycetes genomes: a test case for predicting lifestyles and emergence of pathogens.</title>
        <authorList>
            <person name="Haridas S."/>
            <person name="Albert R."/>
            <person name="Binder M."/>
            <person name="Bloem J."/>
            <person name="Labutti K."/>
            <person name="Salamov A."/>
            <person name="Andreopoulos B."/>
            <person name="Baker S."/>
            <person name="Barry K."/>
            <person name="Bills G."/>
            <person name="Bluhm B."/>
            <person name="Cannon C."/>
            <person name="Castanera R."/>
            <person name="Culley D."/>
            <person name="Daum C."/>
            <person name="Ezra D."/>
            <person name="Gonzalez J."/>
            <person name="Henrissat B."/>
            <person name="Kuo A."/>
            <person name="Liang C."/>
            <person name="Lipzen A."/>
            <person name="Lutzoni F."/>
            <person name="Magnuson J."/>
            <person name="Mondo S."/>
            <person name="Nolan M."/>
            <person name="Ohm R."/>
            <person name="Pangilinan J."/>
            <person name="Park H.-J."/>
            <person name="Ramirez L."/>
            <person name="Alfaro M."/>
            <person name="Sun H."/>
            <person name="Tritt A."/>
            <person name="Yoshinaga Y."/>
            <person name="Zwiers L.-H."/>
            <person name="Turgeon B."/>
            <person name="Goodwin S."/>
            <person name="Spatafora J."/>
            <person name="Crous P."/>
            <person name="Grigoriev I."/>
        </authorList>
    </citation>
    <scope>NUCLEOTIDE SEQUENCE</scope>
    <source>
        <strain evidence="2">CBS 107.79</strain>
    </source>
</reference>